<dbReference type="Proteomes" id="UP000230903">
    <property type="component" value="Unassembled WGS sequence"/>
</dbReference>
<dbReference type="AlphaFoldDB" id="A0A2H0UMM9"/>
<dbReference type="InterPro" id="IPR016040">
    <property type="entry name" value="NAD(P)-bd_dom"/>
</dbReference>
<evidence type="ECO:0000256" key="6">
    <source>
        <dbReference type="ARBA" id="ARBA00023239"/>
    </source>
</evidence>
<keyword evidence="5" id="KW-0520">NAD</keyword>
<evidence type="ECO:0000256" key="7">
    <source>
        <dbReference type="RuleBase" id="RU004473"/>
    </source>
</evidence>
<comment type="similarity">
    <text evidence="3 7">Belongs to the NAD(P)-dependent epimerase/dehydratase family. dTDP-glucose dehydratase subfamily.</text>
</comment>
<evidence type="ECO:0000256" key="2">
    <source>
        <dbReference type="ARBA" id="ARBA00001911"/>
    </source>
</evidence>
<name>A0A2H0UMM9_9BACT</name>
<comment type="caution">
    <text evidence="9">The sequence shown here is derived from an EMBL/GenBank/DDBJ whole genome shotgun (WGS) entry which is preliminary data.</text>
</comment>
<proteinExistence type="inferred from homology"/>
<dbReference type="InterPro" id="IPR036291">
    <property type="entry name" value="NAD(P)-bd_dom_sf"/>
</dbReference>
<evidence type="ECO:0000256" key="1">
    <source>
        <dbReference type="ARBA" id="ARBA00001539"/>
    </source>
</evidence>
<gene>
    <name evidence="9" type="primary">rfbB</name>
    <name evidence="9" type="ORF">COU10_03335</name>
</gene>
<dbReference type="PANTHER" id="PTHR43000">
    <property type="entry name" value="DTDP-D-GLUCOSE 4,6-DEHYDRATASE-RELATED"/>
    <property type="match status" value="1"/>
</dbReference>
<feature type="domain" description="NAD(P)-binding" evidence="8">
    <location>
        <begin position="4"/>
        <end position="307"/>
    </location>
</feature>
<dbReference type="Gene3D" id="3.40.50.720">
    <property type="entry name" value="NAD(P)-binding Rossmann-like Domain"/>
    <property type="match status" value="1"/>
</dbReference>
<dbReference type="Pfam" id="PF16363">
    <property type="entry name" value="GDP_Man_Dehyd"/>
    <property type="match status" value="1"/>
</dbReference>
<accession>A0A2H0UMM9</accession>
<evidence type="ECO:0000259" key="8">
    <source>
        <dbReference type="Pfam" id="PF16363"/>
    </source>
</evidence>
<evidence type="ECO:0000256" key="4">
    <source>
        <dbReference type="ARBA" id="ARBA00011990"/>
    </source>
</evidence>
<dbReference type="EC" id="4.2.1.46" evidence="4 7"/>
<comment type="catalytic activity">
    <reaction evidence="1 7">
        <text>dTDP-alpha-D-glucose = dTDP-4-dehydro-6-deoxy-alpha-D-glucose + H2O</text>
        <dbReference type="Rhea" id="RHEA:17221"/>
        <dbReference type="ChEBI" id="CHEBI:15377"/>
        <dbReference type="ChEBI" id="CHEBI:57477"/>
        <dbReference type="ChEBI" id="CHEBI:57649"/>
        <dbReference type="EC" id="4.2.1.46"/>
    </reaction>
</comment>
<dbReference type="Gene3D" id="3.90.25.10">
    <property type="entry name" value="UDP-galactose 4-epimerase, domain 1"/>
    <property type="match status" value="1"/>
</dbReference>
<organism evidence="9 10">
    <name type="scientific">Candidatus Harrisonbacteria bacterium CG10_big_fil_rev_8_21_14_0_10_45_28</name>
    <dbReference type="NCBI Taxonomy" id="1974586"/>
    <lineage>
        <taxon>Bacteria</taxon>
        <taxon>Candidatus Harrisoniibacteriota</taxon>
    </lineage>
</organism>
<comment type="cofactor">
    <cofactor evidence="2 7">
        <name>NAD(+)</name>
        <dbReference type="ChEBI" id="CHEBI:57540"/>
    </cofactor>
</comment>
<dbReference type="GO" id="GO:0009225">
    <property type="term" value="P:nucleotide-sugar metabolic process"/>
    <property type="evidence" value="ECO:0007669"/>
    <property type="project" value="InterPro"/>
</dbReference>
<evidence type="ECO:0000256" key="3">
    <source>
        <dbReference type="ARBA" id="ARBA00008178"/>
    </source>
</evidence>
<reference evidence="10" key="1">
    <citation type="submission" date="2017-09" db="EMBL/GenBank/DDBJ databases">
        <title>Depth-based differentiation of microbial function through sediment-hosted aquifers and enrichment of novel symbionts in the deep terrestrial subsurface.</title>
        <authorList>
            <person name="Probst A.J."/>
            <person name="Ladd B."/>
            <person name="Jarett J.K."/>
            <person name="Geller-Mcgrath D.E."/>
            <person name="Sieber C.M.K."/>
            <person name="Emerson J.B."/>
            <person name="Anantharaman K."/>
            <person name="Thomas B.C."/>
            <person name="Malmstrom R."/>
            <person name="Stieglmeier M."/>
            <person name="Klingl A."/>
            <person name="Woyke T."/>
            <person name="Ryan C.M."/>
            <person name="Banfield J.F."/>
        </authorList>
    </citation>
    <scope>NUCLEOTIDE SEQUENCE [LARGE SCALE GENOMIC DNA]</scope>
</reference>
<dbReference type="CDD" id="cd05246">
    <property type="entry name" value="dTDP_GD_SDR_e"/>
    <property type="match status" value="1"/>
</dbReference>
<evidence type="ECO:0000256" key="5">
    <source>
        <dbReference type="ARBA" id="ARBA00023027"/>
    </source>
</evidence>
<dbReference type="GO" id="GO:0008460">
    <property type="term" value="F:dTDP-glucose 4,6-dehydratase activity"/>
    <property type="evidence" value="ECO:0007669"/>
    <property type="project" value="UniProtKB-EC"/>
</dbReference>
<dbReference type="NCBIfam" id="TIGR01181">
    <property type="entry name" value="dTDP_gluc_dehyt"/>
    <property type="match status" value="1"/>
</dbReference>
<evidence type="ECO:0000313" key="9">
    <source>
        <dbReference type="EMBL" id="PIR87677.1"/>
    </source>
</evidence>
<dbReference type="FunFam" id="3.40.50.720:FF:000304">
    <property type="entry name" value="UDP-glucose 4,6-dehydratase"/>
    <property type="match status" value="1"/>
</dbReference>
<dbReference type="EMBL" id="PFBC01000052">
    <property type="protein sequence ID" value="PIR87677.1"/>
    <property type="molecule type" value="Genomic_DNA"/>
</dbReference>
<protein>
    <recommendedName>
        <fullName evidence="4 7">dTDP-glucose 4,6-dehydratase</fullName>
        <ecNumber evidence="4 7">4.2.1.46</ecNumber>
    </recommendedName>
</protein>
<evidence type="ECO:0000313" key="10">
    <source>
        <dbReference type="Proteomes" id="UP000230903"/>
    </source>
</evidence>
<sequence length="336" mass="38356">MKILITGGAGFIGSNFIHYMMGRYPKVQILNFDKLTYSGNLANLKDVKKKPNYAFVKGDITDVTQVGRVFASFKPTHVVNFAAETHVDRSIHESARDFVSSNIDGVLCLLEAVRELKIERFLHISTDEVYGSLGMKSKRKFREDSPFAPNSPYSASKAAGDLLCRAYFATWGVPVIVTHSSNNFGPYQYPEKLIPFFITRLLAGKKVPLYGDGLNVRDWIHVDDHCRALDLALFKGKFGERYNIGTDCEFSNKAIAKRLLSYFGKGEDQIEYVSDRPGHDRRYSIDASKIRKDLGWKPKVDFDVSFKKTIDWYVDNQNWLKALENRKFNKHLINKK</sequence>
<keyword evidence="6 7" id="KW-0456">Lyase</keyword>
<dbReference type="SUPFAM" id="SSF51735">
    <property type="entry name" value="NAD(P)-binding Rossmann-fold domains"/>
    <property type="match status" value="1"/>
</dbReference>
<dbReference type="InterPro" id="IPR005888">
    <property type="entry name" value="dTDP_Gluc_deHydtase"/>
</dbReference>